<comment type="similarity">
    <text evidence="3">Belongs to the LanC-like protein family.</text>
</comment>
<keyword evidence="8 15" id="KW-0479">Metal-binding</keyword>
<accession>A0A4W5M136</accession>
<evidence type="ECO:0000256" key="1">
    <source>
        <dbReference type="ARBA" id="ARBA00004202"/>
    </source>
</evidence>
<dbReference type="PANTHER" id="PTHR12736">
    <property type="entry name" value="LANC-LIKE PROTEIN"/>
    <property type="match status" value="1"/>
</dbReference>
<dbReference type="PRINTS" id="PR01951">
    <property type="entry name" value="LANCEUKARYTE"/>
</dbReference>
<feature type="binding site" evidence="15">
    <location>
        <position position="38"/>
    </location>
    <ligand>
        <name>Zn(2+)</name>
        <dbReference type="ChEBI" id="CHEBI:29105"/>
    </ligand>
</feature>
<evidence type="ECO:0000256" key="13">
    <source>
        <dbReference type="ARBA" id="ARBA00043169"/>
    </source>
</evidence>
<organism evidence="16 17">
    <name type="scientific">Hucho hucho</name>
    <name type="common">huchen</name>
    <dbReference type="NCBI Taxonomy" id="62062"/>
    <lineage>
        <taxon>Eukaryota</taxon>
        <taxon>Metazoa</taxon>
        <taxon>Chordata</taxon>
        <taxon>Craniata</taxon>
        <taxon>Vertebrata</taxon>
        <taxon>Euteleostomi</taxon>
        <taxon>Actinopterygii</taxon>
        <taxon>Neopterygii</taxon>
        <taxon>Teleostei</taxon>
        <taxon>Protacanthopterygii</taxon>
        <taxon>Salmoniformes</taxon>
        <taxon>Salmonidae</taxon>
        <taxon>Salmoninae</taxon>
        <taxon>Hucho</taxon>
    </lineage>
</organism>
<sequence length="75" mass="8371">MLLQAYKVFGVGQYLEEALQCGEVVWHRGLLKKGYGLCHGAAGNAYAFLALYKLTHDPKHLYRACMVRGSLNLLT</sequence>
<keyword evidence="6" id="KW-0963">Cytoplasm</keyword>
<evidence type="ECO:0000256" key="8">
    <source>
        <dbReference type="ARBA" id="ARBA00022723"/>
    </source>
</evidence>
<dbReference type="GO" id="GO:0005886">
    <property type="term" value="C:plasma membrane"/>
    <property type="evidence" value="ECO:0007669"/>
    <property type="project" value="UniProtKB-SubCell"/>
</dbReference>
<evidence type="ECO:0000256" key="10">
    <source>
        <dbReference type="ARBA" id="ARBA00023136"/>
    </source>
</evidence>
<comment type="catalytic activity">
    <reaction evidence="11">
        <text>1-chloro-2,4-dinitrobenzene + glutathione = 2,4-dinitrophenyl-S-glutathione + chloride + H(+)</text>
        <dbReference type="Rhea" id="RHEA:51220"/>
        <dbReference type="ChEBI" id="CHEBI:15378"/>
        <dbReference type="ChEBI" id="CHEBI:17996"/>
        <dbReference type="ChEBI" id="CHEBI:34718"/>
        <dbReference type="ChEBI" id="CHEBI:57925"/>
        <dbReference type="ChEBI" id="CHEBI:133977"/>
        <dbReference type="EC" id="2.5.1.18"/>
    </reaction>
</comment>
<evidence type="ECO:0000256" key="11">
    <source>
        <dbReference type="ARBA" id="ARBA00035808"/>
    </source>
</evidence>
<dbReference type="Pfam" id="PF05147">
    <property type="entry name" value="LANC_like"/>
    <property type="match status" value="1"/>
</dbReference>
<dbReference type="Ensembl" id="ENSHHUT00000032262.1">
    <property type="protein sequence ID" value="ENSHHUP00000030975.1"/>
    <property type="gene ID" value="ENSHHUG00000019712.1"/>
</dbReference>
<dbReference type="GO" id="GO:0031179">
    <property type="term" value="P:peptide modification"/>
    <property type="evidence" value="ECO:0007669"/>
    <property type="project" value="InterPro"/>
</dbReference>
<dbReference type="PANTHER" id="PTHR12736:SF5">
    <property type="entry name" value="GLUTATHIONE S-TRANSFERASE LANCL1"/>
    <property type="match status" value="1"/>
</dbReference>
<keyword evidence="17" id="KW-1185">Reference proteome</keyword>
<evidence type="ECO:0000256" key="6">
    <source>
        <dbReference type="ARBA" id="ARBA00022490"/>
    </source>
</evidence>
<evidence type="ECO:0000256" key="14">
    <source>
        <dbReference type="ARBA" id="ARBA00047960"/>
    </source>
</evidence>
<dbReference type="EC" id="2.5.1.18" evidence="4"/>
<reference evidence="16" key="2">
    <citation type="submission" date="2025-08" db="UniProtKB">
        <authorList>
            <consortium name="Ensembl"/>
        </authorList>
    </citation>
    <scope>IDENTIFICATION</scope>
</reference>
<dbReference type="InterPro" id="IPR007822">
    <property type="entry name" value="LANC-like"/>
</dbReference>
<comment type="catalytic activity">
    <reaction evidence="14">
        <text>RX + glutathione = an S-substituted glutathione + a halide anion + H(+)</text>
        <dbReference type="Rhea" id="RHEA:16437"/>
        <dbReference type="ChEBI" id="CHEBI:15378"/>
        <dbReference type="ChEBI" id="CHEBI:16042"/>
        <dbReference type="ChEBI" id="CHEBI:17792"/>
        <dbReference type="ChEBI" id="CHEBI:57925"/>
        <dbReference type="ChEBI" id="CHEBI:90779"/>
        <dbReference type="EC" id="2.5.1.18"/>
    </reaction>
</comment>
<dbReference type="Gene3D" id="1.50.10.10">
    <property type="match status" value="1"/>
</dbReference>
<evidence type="ECO:0000313" key="17">
    <source>
        <dbReference type="Proteomes" id="UP000314982"/>
    </source>
</evidence>
<dbReference type="GO" id="GO:0005737">
    <property type="term" value="C:cytoplasm"/>
    <property type="evidence" value="ECO:0007669"/>
    <property type="project" value="UniProtKB-SubCell"/>
</dbReference>
<keyword evidence="10" id="KW-0472">Membrane</keyword>
<evidence type="ECO:0000256" key="9">
    <source>
        <dbReference type="ARBA" id="ARBA00022833"/>
    </source>
</evidence>
<dbReference type="GeneTree" id="ENSGT00530000063186"/>
<evidence type="ECO:0000256" key="5">
    <source>
        <dbReference type="ARBA" id="ARBA00022475"/>
    </source>
</evidence>
<evidence type="ECO:0000256" key="4">
    <source>
        <dbReference type="ARBA" id="ARBA00012452"/>
    </source>
</evidence>
<protein>
    <recommendedName>
        <fullName evidence="12">Glutathione S-transferase LANCL1</fullName>
        <ecNumber evidence="4">2.5.1.18</ecNumber>
    </recommendedName>
    <alternativeName>
        <fullName evidence="13">LanC-like protein 1</fullName>
    </alternativeName>
</protein>
<dbReference type="AlphaFoldDB" id="A0A4W5M136"/>
<evidence type="ECO:0000256" key="7">
    <source>
        <dbReference type="ARBA" id="ARBA00022679"/>
    </source>
</evidence>
<reference evidence="17" key="1">
    <citation type="submission" date="2018-06" db="EMBL/GenBank/DDBJ databases">
        <title>Genome assembly of Danube salmon.</title>
        <authorList>
            <person name="Macqueen D.J."/>
            <person name="Gundappa M.K."/>
        </authorList>
    </citation>
    <scope>NUCLEOTIDE SEQUENCE [LARGE SCALE GENOMIC DNA]</scope>
</reference>
<keyword evidence="5" id="KW-1003">Cell membrane</keyword>
<dbReference type="GO" id="GO:0046872">
    <property type="term" value="F:metal ion binding"/>
    <property type="evidence" value="ECO:0007669"/>
    <property type="project" value="UniProtKB-KW"/>
</dbReference>
<comment type="subcellular location">
    <subcellularLocation>
        <location evidence="1">Cell membrane</location>
        <topology evidence="1">Peripheral membrane protein</topology>
    </subcellularLocation>
    <subcellularLocation>
        <location evidence="2">Cytoplasm</location>
    </subcellularLocation>
</comment>
<evidence type="ECO:0000256" key="12">
    <source>
        <dbReference type="ARBA" id="ARBA00039457"/>
    </source>
</evidence>
<feature type="binding site" evidence="15">
    <location>
        <position position="39"/>
    </location>
    <ligand>
        <name>Zn(2+)</name>
        <dbReference type="ChEBI" id="CHEBI:29105"/>
    </ligand>
</feature>
<dbReference type="SUPFAM" id="SSF158745">
    <property type="entry name" value="LanC-like"/>
    <property type="match status" value="1"/>
</dbReference>
<dbReference type="InterPro" id="IPR012341">
    <property type="entry name" value="6hp_glycosidase-like_sf"/>
</dbReference>
<keyword evidence="7" id="KW-0808">Transferase</keyword>
<dbReference type="GO" id="GO:0004364">
    <property type="term" value="F:glutathione transferase activity"/>
    <property type="evidence" value="ECO:0007669"/>
    <property type="project" value="UniProtKB-EC"/>
</dbReference>
<name>A0A4W5M136_9TELE</name>
<keyword evidence="9 15" id="KW-0862">Zinc</keyword>
<dbReference type="InterPro" id="IPR020464">
    <property type="entry name" value="LanC-like_prot_euk"/>
</dbReference>
<evidence type="ECO:0000256" key="3">
    <source>
        <dbReference type="ARBA" id="ARBA00007179"/>
    </source>
</evidence>
<dbReference type="STRING" id="62062.ENSHHUP00000030975"/>
<dbReference type="GO" id="GO:0005975">
    <property type="term" value="P:carbohydrate metabolic process"/>
    <property type="evidence" value="ECO:0007669"/>
    <property type="project" value="InterPro"/>
</dbReference>
<evidence type="ECO:0000256" key="2">
    <source>
        <dbReference type="ARBA" id="ARBA00004496"/>
    </source>
</evidence>
<dbReference type="Proteomes" id="UP000314982">
    <property type="component" value="Unassembled WGS sequence"/>
</dbReference>
<evidence type="ECO:0000313" key="16">
    <source>
        <dbReference type="Ensembl" id="ENSHHUP00000030975.1"/>
    </source>
</evidence>
<proteinExistence type="inferred from homology"/>
<evidence type="ECO:0000256" key="15">
    <source>
        <dbReference type="PIRSR" id="PIRSR607822-1"/>
    </source>
</evidence>
<reference evidence="16" key="3">
    <citation type="submission" date="2025-09" db="UniProtKB">
        <authorList>
            <consortium name="Ensembl"/>
        </authorList>
    </citation>
    <scope>IDENTIFICATION</scope>
</reference>